<keyword evidence="1" id="KW-0808">Transferase</keyword>
<accession>A0A5B6WHS6</accession>
<reference evidence="2" key="1">
    <citation type="journal article" date="2019" name="Plant Biotechnol. J.">
        <title>Genome sequencing of the Australian wild diploid species Gossypium australe highlights disease resistance and delayed gland morphogenesis.</title>
        <authorList>
            <person name="Cai Y."/>
            <person name="Cai X."/>
            <person name="Wang Q."/>
            <person name="Wang P."/>
            <person name="Zhang Y."/>
            <person name="Cai C."/>
            <person name="Xu Y."/>
            <person name="Wang K."/>
            <person name="Zhou Z."/>
            <person name="Wang C."/>
            <person name="Geng S."/>
            <person name="Li B."/>
            <person name="Dong Q."/>
            <person name="Hou Y."/>
            <person name="Wang H."/>
            <person name="Ai P."/>
            <person name="Liu Z."/>
            <person name="Yi F."/>
            <person name="Sun M."/>
            <person name="An G."/>
            <person name="Cheng J."/>
            <person name="Zhang Y."/>
            <person name="Shi Q."/>
            <person name="Xie Y."/>
            <person name="Shi X."/>
            <person name="Chang Y."/>
            <person name="Huang F."/>
            <person name="Chen Y."/>
            <person name="Hong S."/>
            <person name="Mi L."/>
            <person name="Sun Q."/>
            <person name="Zhang L."/>
            <person name="Zhou B."/>
            <person name="Peng R."/>
            <person name="Zhang X."/>
            <person name="Liu F."/>
        </authorList>
    </citation>
    <scope>NUCLEOTIDE SEQUENCE [LARGE SCALE GENOMIC DNA]</scope>
    <source>
        <strain evidence="2">cv. PA1801</strain>
    </source>
</reference>
<dbReference type="GO" id="GO:0003964">
    <property type="term" value="F:RNA-directed DNA polymerase activity"/>
    <property type="evidence" value="ECO:0007669"/>
    <property type="project" value="UniProtKB-KW"/>
</dbReference>
<keyword evidence="1" id="KW-0695">RNA-directed DNA polymerase</keyword>
<sequence length="87" mass="10044">MQCVRSVSGHGKIRGIRASQNGPRINHLFFVDDDLLFFCNKMEEVEIVRDTLHYFKTIFGQNINPSKSIVYFGPNTLRDQREQLSGI</sequence>
<comment type="caution">
    <text evidence="1">The sequence shown here is derived from an EMBL/GenBank/DDBJ whole genome shotgun (WGS) entry which is preliminary data.</text>
</comment>
<evidence type="ECO:0000313" key="1">
    <source>
        <dbReference type="EMBL" id="KAA3480963.1"/>
    </source>
</evidence>
<dbReference type="AlphaFoldDB" id="A0A5B6WHS6"/>
<evidence type="ECO:0000313" key="2">
    <source>
        <dbReference type="Proteomes" id="UP000325315"/>
    </source>
</evidence>
<protein>
    <submittedName>
        <fullName evidence="1">Reverse transcriptase</fullName>
    </submittedName>
</protein>
<gene>
    <name evidence="1" type="ORF">EPI10_021364</name>
</gene>
<dbReference type="EMBL" id="SMMG02000003">
    <property type="protein sequence ID" value="KAA3480963.1"/>
    <property type="molecule type" value="Genomic_DNA"/>
</dbReference>
<dbReference type="Proteomes" id="UP000325315">
    <property type="component" value="Unassembled WGS sequence"/>
</dbReference>
<keyword evidence="1" id="KW-0548">Nucleotidyltransferase</keyword>
<organism evidence="1 2">
    <name type="scientific">Gossypium australe</name>
    <dbReference type="NCBI Taxonomy" id="47621"/>
    <lineage>
        <taxon>Eukaryota</taxon>
        <taxon>Viridiplantae</taxon>
        <taxon>Streptophyta</taxon>
        <taxon>Embryophyta</taxon>
        <taxon>Tracheophyta</taxon>
        <taxon>Spermatophyta</taxon>
        <taxon>Magnoliopsida</taxon>
        <taxon>eudicotyledons</taxon>
        <taxon>Gunneridae</taxon>
        <taxon>Pentapetalae</taxon>
        <taxon>rosids</taxon>
        <taxon>malvids</taxon>
        <taxon>Malvales</taxon>
        <taxon>Malvaceae</taxon>
        <taxon>Malvoideae</taxon>
        <taxon>Gossypium</taxon>
    </lineage>
</organism>
<name>A0A5B6WHS6_9ROSI</name>
<proteinExistence type="predicted"/>
<keyword evidence="2" id="KW-1185">Reference proteome</keyword>